<dbReference type="OrthoDB" id="26719at2759"/>
<dbReference type="Proteomes" id="UP000510647">
    <property type="component" value="Chromosome 1"/>
</dbReference>
<evidence type="ECO:0000259" key="3">
    <source>
        <dbReference type="Pfam" id="PF01648"/>
    </source>
</evidence>
<gene>
    <name evidence="4" type="ORF">HG537_0A02380</name>
</gene>
<dbReference type="InterPro" id="IPR037143">
    <property type="entry name" value="4-PPantetheinyl_Trfase_dom_sf"/>
</dbReference>
<sequence>MDRLTSIRELDVHWEGILALDVKHANLEDDFRFERAIRFLSLSQQARIHQLKTVQGKFTAVCNRLLQLFGCSIASGVEIGETLFEYGNYGKPRLKNCPQISFSMSNGRDYVVQYICRRNHGNCPELGVDIASKDDYLGDQDLEAFCEVFSEKEYEYLRSLDDCTRRSAFAFYWSLKESYTKYTGLGLNCDLSKLDYGEMQVPEVGNGSQRVIHKHAMLFYSMWIPHGGNEIITVCREDDLKKPMLSRWLKSGPPVYTLTLDDIIEFLDSRGPLRPG</sequence>
<dbReference type="InterPro" id="IPR050559">
    <property type="entry name" value="P-Pant_transferase_sf"/>
</dbReference>
<dbReference type="PANTHER" id="PTHR12215">
    <property type="entry name" value="PHOSPHOPANTETHEINE TRANSFERASE"/>
    <property type="match status" value="1"/>
</dbReference>
<organism evidence="4 5">
    <name type="scientific">Torulaspora globosa</name>
    <dbReference type="NCBI Taxonomy" id="48254"/>
    <lineage>
        <taxon>Eukaryota</taxon>
        <taxon>Fungi</taxon>
        <taxon>Dikarya</taxon>
        <taxon>Ascomycota</taxon>
        <taxon>Saccharomycotina</taxon>
        <taxon>Saccharomycetes</taxon>
        <taxon>Saccharomycetales</taxon>
        <taxon>Saccharomycetaceae</taxon>
        <taxon>Torulaspora</taxon>
    </lineage>
</organism>
<evidence type="ECO:0000313" key="4">
    <source>
        <dbReference type="EMBL" id="QLQ77991.1"/>
    </source>
</evidence>
<dbReference type="GO" id="GO:0019878">
    <property type="term" value="P:lysine biosynthetic process via aminoadipic acid"/>
    <property type="evidence" value="ECO:0007669"/>
    <property type="project" value="TreeGrafter"/>
</dbReference>
<evidence type="ECO:0000313" key="5">
    <source>
        <dbReference type="Proteomes" id="UP000510647"/>
    </source>
</evidence>
<dbReference type="Gene3D" id="3.90.470.20">
    <property type="entry name" value="4'-phosphopantetheinyl transferase domain"/>
    <property type="match status" value="1"/>
</dbReference>
<feature type="domain" description="4'-phosphopantetheinyl transferase" evidence="3">
    <location>
        <begin position="126"/>
        <end position="235"/>
    </location>
</feature>
<keyword evidence="5" id="KW-1185">Reference proteome</keyword>
<dbReference type="AlphaFoldDB" id="A0A7H9HLD7"/>
<evidence type="ECO:0000256" key="2">
    <source>
        <dbReference type="ARBA" id="ARBA00022679"/>
    </source>
</evidence>
<dbReference type="Pfam" id="PF01648">
    <property type="entry name" value="ACPS"/>
    <property type="match status" value="1"/>
</dbReference>
<dbReference type="GO" id="GO:0000287">
    <property type="term" value="F:magnesium ion binding"/>
    <property type="evidence" value="ECO:0007669"/>
    <property type="project" value="InterPro"/>
</dbReference>
<name>A0A7H9HLD7_9SACH</name>
<proteinExistence type="predicted"/>
<dbReference type="GO" id="GO:0008897">
    <property type="term" value="F:holo-[acyl-carrier-protein] synthase activity"/>
    <property type="evidence" value="ECO:0007669"/>
    <property type="project" value="UniProtKB-EC"/>
</dbReference>
<accession>A0A7H9HLD7</accession>
<dbReference type="EMBL" id="CP059267">
    <property type="protein sequence ID" value="QLQ77991.1"/>
    <property type="molecule type" value="Genomic_DNA"/>
</dbReference>
<reference evidence="4 5" key="1">
    <citation type="submission" date="2020-06" db="EMBL/GenBank/DDBJ databases">
        <title>The yeast mating-type switching endonuclease HO is a domesticated member of an unorthodox homing genetic element family.</title>
        <authorList>
            <person name="Coughlan A.Y."/>
            <person name="Lombardi L."/>
            <person name="Braun-Galleani S."/>
            <person name="Martos A.R."/>
            <person name="Galeote V."/>
            <person name="Bigey F."/>
            <person name="Dequin S."/>
            <person name="Byrne K.P."/>
            <person name="Wolfe K.H."/>
        </authorList>
    </citation>
    <scope>NUCLEOTIDE SEQUENCE [LARGE SCALE GENOMIC DNA]</scope>
    <source>
        <strain evidence="4 5">CBS2947</strain>
    </source>
</reference>
<keyword evidence="2" id="KW-0808">Transferase</keyword>
<dbReference type="PANTHER" id="PTHR12215:SF10">
    <property type="entry name" value="L-AMINOADIPATE-SEMIALDEHYDE DEHYDROGENASE-PHOSPHOPANTETHEINYL TRANSFERASE"/>
    <property type="match status" value="1"/>
</dbReference>
<dbReference type="GO" id="GO:0005829">
    <property type="term" value="C:cytosol"/>
    <property type="evidence" value="ECO:0007669"/>
    <property type="project" value="TreeGrafter"/>
</dbReference>
<dbReference type="EC" id="2.7.8.7" evidence="1"/>
<protein>
    <recommendedName>
        <fullName evidence="1">holo-[acyl-carrier-protein] synthase</fullName>
        <ecNumber evidence="1">2.7.8.7</ecNumber>
    </recommendedName>
</protein>
<evidence type="ECO:0000256" key="1">
    <source>
        <dbReference type="ARBA" id="ARBA00013172"/>
    </source>
</evidence>
<dbReference type="SUPFAM" id="SSF56214">
    <property type="entry name" value="4'-phosphopantetheinyl transferase"/>
    <property type="match status" value="2"/>
</dbReference>
<dbReference type="InterPro" id="IPR008278">
    <property type="entry name" value="4-PPantetheinyl_Trfase_dom"/>
</dbReference>